<dbReference type="KEGG" id="dalk:DSCA_64890"/>
<evidence type="ECO:0000313" key="2">
    <source>
        <dbReference type="Proteomes" id="UP000427906"/>
    </source>
</evidence>
<organism evidence="1 2">
    <name type="scientific">Desulfosarcina alkanivorans</name>
    <dbReference type="NCBI Taxonomy" id="571177"/>
    <lineage>
        <taxon>Bacteria</taxon>
        <taxon>Pseudomonadati</taxon>
        <taxon>Thermodesulfobacteriota</taxon>
        <taxon>Desulfobacteria</taxon>
        <taxon>Desulfobacterales</taxon>
        <taxon>Desulfosarcinaceae</taxon>
        <taxon>Desulfosarcina</taxon>
    </lineage>
</organism>
<reference evidence="1 2" key="1">
    <citation type="submission" date="2019-11" db="EMBL/GenBank/DDBJ databases">
        <title>Comparative genomics of hydrocarbon-degrading Desulfosarcina strains.</title>
        <authorList>
            <person name="Watanabe M."/>
            <person name="Kojima H."/>
            <person name="Fukui M."/>
        </authorList>
    </citation>
    <scope>NUCLEOTIDE SEQUENCE [LARGE SCALE GENOMIC DNA]</scope>
    <source>
        <strain evidence="1 2">PL12</strain>
    </source>
</reference>
<keyword evidence="2" id="KW-1185">Reference proteome</keyword>
<dbReference type="Proteomes" id="UP000427906">
    <property type="component" value="Chromosome"/>
</dbReference>
<accession>A0A5K7YWY7</accession>
<gene>
    <name evidence="1" type="ORF">DSCA_64890</name>
</gene>
<dbReference type="EMBL" id="AP021874">
    <property type="protein sequence ID" value="BBO72559.1"/>
    <property type="molecule type" value="Genomic_DNA"/>
</dbReference>
<protein>
    <submittedName>
        <fullName evidence="1">Uncharacterized protein</fullName>
    </submittedName>
</protein>
<sequence>MYFTRCEKRLSKLSPILYAKTDVRTAHTKISRIGNVKGEATSIAIFFFAAKTIKTMNAI</sequence>
<name>A0A5K7YWY7_9BACT</name>
<dbReference type="AlphaFoldDB" id="A0A5K7YWY7"/>
<proteinExistence type="predicted"/>
<evidence type="ECO:0000313" key="1">
    <source>
        <dbReference type="EMBL" id="BBO72559.1"/>
    </source>
</evidence>